<keyword evidence="3" id="KW-1185">Reference proteome</keyword>
<gene>
    <name evidence="2" type="ORF">AMTR_s00014p00257850</name>
</gene>
<evidence type="ECO:0000313" key="3">
    <source>
        <dbReference type="Proteomes" id="UP000017836"/>
    </source>
</evidence>
<reference evidence="3" key="1">
    <citation type="journal article" date="2013" name="Science">
        <title>The Amborella genome and the evolution of flowering plants.</title>
        <authorList>
            <consortium name="Amborella Genome Project"/>
        </authorList>
    </citation>
    <scope>NUCLEOTIDE SEQUENCE [LARGE SCALE GENOMIC DNA]</scope>
</reference>
<name>W1PNE4_AMBTC</name>
<dbReference type="Proteomes" id="UP000017836">
    <property type="component" value="Unassembled WGS sequence"/>
</dbReference>
<dbReference type="HOGENOM" id="CLU_2336407_0_0_1"/>
<protein>
    <submittedName>
        <fullName evidence="2">Uncharacterized protein</fullName>
    </submittedName>
</protein>
<dbReference type="EMBL" id="KI393051">
    <property type="protein sequence ID" value="ERN09226.1"/>
    <property type="molecule type" value="Genomic_DNA"/>
</dbReference>
<feature type="compositionally biased region" description="Polar residues" evidence="1">
    <location>
        <begin position="46"/>
        <end position="56"/>
    </location>
</feature>
<evidence type="ECO:0000256" key="1">
    <source>
        <dbReference type="SAM" id="MobiDB-lite"/>
    </source>
</evidence>
<feature type="compositionally biased region" description="Low complexity" evidence="1">
    <location>
        <begin position="23"/>
        <end position="39"/>
    </location>
</feature>
<organism evidence="2 3">
    <name type="scientific">Amborella trichopoda</name>
    <dbReference type="NCBI Taxonomy" id="13333"/>
    <lineage>
        <taxon>Eukaryota</taxon>
        <taxon>Viridiplantae</taxon>
        <taxon>Streptophyta</taxon>
        <taxon>Embryophyta</taxon>
        <taxon>Tracheophyta</taxon>
        <taxon>Spermatophyta</taxon>
        <taxon>Magnoliopsida</taxon>
        <taxon>Amborellales</taxon>
        <taxon>Amborellaceae</taxon>
        <taxon>Amborella</taxon>
    </lineage>
</organism>
<dbReference type="Gramene" id="ERN09226">
    <property type="protein sequence ID" value="ERN09226"/>
    <property type="gene ID" value="AMTR_s00014p00257850"/>
</dbReference>
<evidence type="ECO:0000313" key="2">
    <source>
        <dbReference type="EMBL" id="ERN09226.1"/>
    </source>
</evidence>
<accession>W1PNE4</accession>
<sequence length="98" mass="10621">MEPHNAPTVHKHAIQVNASAVQTSRSGSQASAATGGSDSTHVRSSDPPSRSGTTSLPLQQSSFWSMALRQSICSLWRSTFTIRHYDLLALAFKLLEPQ</sequence>
<proteinExistence type="predicted"/>
<dbReference type="AlphaFoldDB" id="W1PNE4"/>
<feature type="region of interest" description="Disordered" evidence="1">
    <location>
        <begin position="19"/>
        <end position="56"/>
    </location>
</feature>